<keyword evidence="3" id="KW-1185">Reference proteome</keyword>
<accession>A0A0R1ULI2</accession>
<dbReference type="RefSeq" id="WP_056995844.1">
    <property type="nucleotide sequence ID" value="NZ_AZGC01000059.1"/>
</dbReference>
<keyword evidence="1" id="KW-0175">Coiled coil</keyword>
<name>A0A0R1ULI2_9LACO</name>
<gene>
    <name evidence="2" type="ORF">FC21_GL000430</name>
</gene>
<dbReference type="STRING" id="417373.GCA_001570685_00840"/>
<evidence type="ECO:0000313" key="3">
    <source>
        <dbReference type="Proteomes" id="UP000051084"/>
    </source>
</evidence>
<reference evidence="2 3" key="1">
    <citation type="journal article" date="2015" name="Genome Announc.">
        <title>Expanding the biotechnology potential of lactobacilli through comparative genomics of 213 strains and associated genera.</title>
        <authorList>
            <person name="Sun Z."/>
            <person name="Harris H.M."/>
            <person name="McCann A."/>
            <person name="Guo C."/>
            <person name="Argimon S."/>
            <person name="Zhang W."/>
            <person name="Yang X."/>
            <person name="Jeffery I.B."/>
            <person name="Cooney J.C."/>
            <person name="Kagawa T.F."/>
            <person name="Liu W."/>
            <person name="Song Y."/>
            <person name="Salvetti E."/>
            <person name="Wrobel A."/>
            <person name="Rasinkangas P."/>
            <person name="Parkhill J."/>
            <person name="Rea M.C."/>
            <person name="O'Sullivan O."/>
            <person name="Ritari J."/>
            <person name="Douillard F.P."/>
            <person name="Paul Ross R."/>
            <person name="Yang R."/>
            <person name="Briner A.E."/>
            <person name="Felis G.E."/>
            <person name="de Vos W.M."/>
            <person name="Barrangou R."/>
            <person name="Klaenhammer T.R."/>
            <person name="Caufield P.W."/>
            <person name="Cui Y."/>
            <person name="Zhang H."/>
            <person name="O'Toole P.W."/>
        </authorList>
    </citation>
    <scope>NUCLEOTIDE SEQUENCE [LARGE SCALE GENOMIC DNA]</scope>
    <source>
        <strain evidence="2 3">DSM 18793</strain>
    </source>
</reference>
<evidence type="ECO:0000256" key="1">
    <source>
        <dbReference type="SAM" id="Coils"/>
    </source>
</evidence>
<comment type="caution">
    <text evidence="2">The sequence shown here is derived from an EMBL/GenBank/DDBJ whole genome shotgun (WGS) entry which is preliminary data.</text>
</comment>
<protein>
    <submittedName>
        <fullName evidence="2">Uncharacterized protein</fullName>
    </submittedName>
</protein>
<dbReference type="AlphaFoldDB" id="A0A0R1ULI2"/>
<dbReference type="Proteomes" id="UP000051084">
    <property type="component" value="Unassembled WGS sequence"/>
</dbReference>
<proteinExistence type="predicted"/>
<sequence length="120" mass="14134">MDKSELQQVQAALASEKEAYQKENQRVKDVLEEMVSVRNQLHDDYEGILDNTLALLTDEEDAELRKLAIQKYEQADSELMEGYRSAFSKTMDEWEDFKVTSRRKQAKLEDQIMTLKRKEK</sequence>
<feature type="coiled-coil region" evidence="1">
    <location>
        <begin position="3"/>
        <end position="40"/>
    </location>
</feature>
<organism evidence="2 3">
    <name type="scientific">Limosilactobacillus equigenerosi DSM 18793 = JCM 14505</name>
    <dbReference type="NCBI Taxonomy" id="1423742"/>
    <lineage>
        <taxon>Bacteria</taxon>
        <taxon>Bacillati</taxon>
        <taxon>Bacillota</taxon>
        <taxon>Bacilli</taxon>
        <taxon>Lactobacillales</taxon>
        <taxon>Lactobacillaceae</taxon>
        <taxon>Limosilactobacillus</taxon>
    </lineage>
</organism>
<dbReference type="EMBL" id="AZGC01000059">
    <property type="protein sequence ID" value="KRL92195.1"/>
    <property type="molecule type" value="Genomic_DNA"/>
</dbReference>
<dbReference type="PATRIC" id="fig|1423742.4.peg.447"/>
<evidence type="ECO:0000313" key="2">
    <source>
        <dbReference type="EMBL" id="KRL92195.1"/>
    </source>
</evidence>